<dbReference type="KEGG" id="xfh:XFHB_05190"/>
<protein>
    <submittedName>
        <fullName evidence="1">Uncharacterized protein</fullName>
    </submittedName>
</protein>
<reference evidence="2" key="1">
    <citation type="submission" date="2014-11" db="EMBL/GenBank/DDBJ databases">
        <title>Xylella fastidiosa Hib4 Genome Sequencing.</title>
        <authorList>
            <person name="Pierry P.M."/>
            <person name="da Silva A.M."/>
        </authorList>
    </citation>
    <scope>NUCLEOTIDE SEQUENCE [LARGE SCALE GENOMIC DNA]</scope>
    <source>
        <strain evidence="2">Hib4</strain>
    </source>
</reference>
<dbReference type="Proteomes" id="UP000196980">
    <property type="component" value="Chromosome"/>
</dbReference>
<name>A0ABC8AD20_XYLFS</name>
<dbReference type="RefSeq" id="WP_088577960.1">
    <property type="nucleotide sequence ID" value="NZ_CP009885.1"/>
</dbReference>
<dbReference type="AlphaFoldDB" id="A0ABC8AD20"/>
<organism evidence="1 2">
    <name type="scientific">Xylella fastidiosa</name>
    <dbReference type="NCBI Taxonomy" id="2371"/>
    <lineage>
        <taxon>Bacteria</taxon>
        <taxon>Pseudomonadati</taxon>
        <taxon>Pseudomonadota</taxon>
        <taxon>Gammaproteobacteria</taxon>
        <taxon>Lysobacterales</taxon>
        <taxon>Lysobacteraceae</taxon>
        <taxon>Xylella</taxon>
    </lineage>
</organism>
<gene>
    <name evidence="1" type="ORF">XFHB_05190</name>
</gene>
<evidence type="ECO:0000313" key="2">
    <source>
        <dbReference type="Proteomes" id="UP000196980"/>
    </source>
</evidence>
<evidence type="ECO:0000313" key="1">
    <source>
        <dbReference type="EMBL" id="ALR06335.1"/>
    </source>
</evidence>
<sequence>MAVTEQLSIRLEAGEKKALSAAARKSNQKVSEYVRGRLFGLSFSEADQLLLDGLVDLRPRLEASLDRINANMKHIAQLREAAADSDTLRPRLPDDLSTADLAAIGAHLGLAASPSAPAKPAR</sequence>
<accession>A0ABC8AD20</accession>
<dbReference type="EMBL" id="CP009885">
    <property type="protein sequence ID" value="ALR06335.1"/>
    <property type="molecule type" value="Genomic_DNA"/>
</dbReference>
<proteinExistence type="predicted"/>